<sequence>MFILVYGHFSYGKMGIKIAKSEIFRYKSEIFRYKTPLKSEIFNVKNGVKTDKNLMNIVFIN</sequence>
<protein>
    <submittedName>
        <fullName evidence="1">Uncharacterized protein</fullName>
    </submittedName>
</protein>
<reference evidence="1 2" key="1">
    <citation type="submission" date="2018-05" db="EMBL/GenBank/DDBJ databases">
        <title>Novel Campyloabacter and Helicobacter Species and Strains.</title>
        <authorList>
            <person name="Mannion A.J."/>
            <person name="Shen Z."/>
            <person name="Fox J.G."/>
        </authorList>
    </citation>
    <scope>NUCLEOTIDE SEQUENCE [LARGE SCALE GENOMIC DNA]</scope>
    <source>
        <strain evidence="2">MIT17-664</strain>
    </source>
</reference>
<proteinExistence type="predicted"/>
<evidence type="ECO:0000313" key="2">
    <source>
        <dbReference type="Proteomes" id="UP000308838"/>
    </source>
</evidence>
<evidence type="ECO:0000313" key="1">
    <source>
        <dbReference type="EMBL" id="TKX28051.1"/>
    </source>
</evidence>
<keyword evidence="2" id="KW-1185">Reference proteome</keyword>
<dbReference type="AlphaFoldDB" id="A0A4U7BDN9"/>
<name>A0A4U7BDN9_9BACT</name>
<comment type="caution">
    <text evidence="1">The sequence shown here is derived from an EMBL/GenBank/DDBJ whole genome shotgun (WGS) entry which is preliminary data.</text>
</comment>
<accession>A0A4U7BDN9</accession>
<gene>
    <name evidence="1" type="ORF">CQA69_08750</name>
</gene>
<dbReference type="EMBL" id="NXLZ01000028">
    <property type="protein sequence ID" value="TKX28051.1"/>
    <property type="molecule type" value="Genomic_DNA"/>
</dbReference>
<organism evidence="1 2">
    <name type="scientific">Campylobacter estrildidarum</name>
    <dbReference type="NCBI Taxonomy" id="2510189"/>
    <lineage>
        <taxon>Bacteria</taxon>
        <taxon>Pseudomonadati</taxon>
        <taxon>Campylobacterota</taxon>
        <taxon>Epsilonproteobacteria</taxon>
        <taxon>Campylobacterales</taxon>
        <taxon>Campylobacteraceae</taxon>
        <taxon>Campylobacter</taxon>
    </lineage>
</organism>
<dbReference type="Proteomes" id="UP000308838">
    <property type="component" value="Unassembled WGS sequence"/>
</dbReference>